<reference evidence="2" key="1">
    <citation type="submission" date="2004-07" db="EMBL/GenBank/DDBJ databases">
        <authorList>
            <person name="Town C.D."/>
        </authorList>
    </citation>
    <scope>NUCLEOTIDE SEQUENCE</scope>
</reference>
<name>Q2HUN8_MEDTR</name>
<dbReference type="PANTHER" id="PTHR36617">
    <property type="entry name" value="PROTEIN, PUTATIVE-RELATED"/>
    <property type="match status" value="1"/>
</dbReference>
<gene>
    <name evidence="2" type="ORF">MtrDRAFT_AC149130g45v2</name>
</gene>
<feature type="domain" description="Reverse transcriptase zinc-binding" evidence="1">
    <location>
        <begin position="106"/>
        <end position="172"/>
    </location>
</feature>
<dbReference type="AlphaFoldDB" id="Q2HUN8"/>
<evidence type="ECO:0000259" key="1">
    <source>
        <dbReference type="Pfam" id="PF13966"/>
    </source>
</evidence>
<organism evidence="2">
    <name type="scientific">Medicago truncatula</name>
    <name type="common">Barrel medic</name>
    <name type="synonym">Medicago tribuloides</name>
    <dbReference type="NCBI Taxonomy" id="3880"/>
    <lineage>
        <taxon>Eukaryota</taxon>
        <taxon>Viridiplantae</taxon>
        <taxon>Streptophyta</taxon>
        <taxon>Embryophyta</taxon>
        <taxon>Tracheophyta</taxon>
        <taxon>Spermatophyta</taxon>
        <taxon>Magnoliopsida</taxon>
        <taxon>eudicotyledons</taxon>
        <taxon>Gunneridae</taxon>
        <taxon>Pentapetalae</taxon>
        <taxon>rosids</taxon>
        <taxon>fabids</taxon>
        <taxon>Fabales</taxon>
        <taxon>Fabaceae</taxon>
        <taxon>Papilionoideae</taxon>
        <taxon>50 kb inversion clade</taxon>
        <taxon>NPAAA clade</taxon>
        <taxon>Hologalegina</taxon>
        <taxon>IRL clade</taxon>
        <taxon>Trifolieae</taxon>
        <taxon>Medicago</taxon>
    </lineage>
</organism>
<protein>
    <submittedName>
        <fullName evidence="2">H+-transporting two-sector ATPase, alpha/beta subunit, central region, related</fullName>
    </submittedName>
</protein>
<evidence type="ECO:0000313" key="2">
    <source>
        <dbReference type="EMBL" id="ABD28625.2"/>
    </source>
</evidence>
<dbReference type="InterPro" id="IPR026960">
    <property type="entry name" value="RVT-Znf"/>
</dbReference>
<sequence>MFGKWCWRLLKDREGLWFRMLAAKYGLVGGRLKACSREGVEDKMAIVAQMLAMGWDEGGEAWNWRSRLWAWEEALVEECRNMLLNIVLQVDLEGSWRWTPDLVVGYTVSGAYRVLTSGPPTTMHVPTALLWRKDVPLKVSMFAWCLFRNRLPTKTNLFLRGIITSKTQLCVSGRGQQNQRLAFVLSFFWPVMAAG</sequence>
<dbReference type="EMBL" id="AC149130">
    <property type="protein sequence ID" value="ABD28625.2"/>
    <property type="molecule type" value="Genomic_DNA"/>
</dbReference>
<accession>Q2HUN8</accession>
<dbReference type="PANTHER" id="PTHR36617:SF5">
    <property type="entry name" value="OS05G0421675 PROTEIN"/>
    <property type="match status" value="1"/>
</dbReference>
<proteinExistence type="predicted"/>
<reference evidence="2" key="2">
    <citation type="submission" date="2007-03" db="EMBL/GenBank/DDBJ databases">
        <authorList>
            <consortium name="The International Medicago Genome Annotation Group"/>
        </authorList>
    </citation>
    <scope>NUCLEOTIDE SEQUENCE</scope>
</reference>
<dbReference type="Pfam" id="PF13966">
    <property type="entry name" value="zf-RVT"/>
    <property type="match status" value="1"/>
</dbReference>